<keyword evidence="2" id="KW-1048">Host nucleus</keyword>
<dbReference type="EMBL" id="MW507126">
    <property type="protein sequence ID" value="QRI45101.1"/>
    <property type="molecule type" value="Genomic_DNA"/>
</dbReference>
<proteinExistence type="predicted"/>
<dbReference type="InterPro" id="IPR027417">
    <property type="entry name" value="P-loop_NTPase"/>
</dbReference>
<organism evidence="4 5">
    <name type="scientific">Microbacterium phage Shocker</name>
    <dbReference type="NCBI Taxonomy" id="2805839"/>
    <lineage>
        <taxon>Viruses</taxon>
        <taxon>Duplodnaviria</taxon>
        <taxon>Heunggongvirae</taxon>
        <taxon>Uroviricota</taxon>
        <taxon>Caudoviricetes</taxon>
        <taxon>Shockervirus</taxon>
        <taxon>Shockervirus shocker</taxon>
    </lineage>
</organism>
<dbReference type="Proteomes" id="UP000654052">
    <property type="component" value="Segment"/>
</dbReference>
<comment type="subcellular location">
    <subcellularLocation>
        <location evidence="1">Host nucleus</location>
    </subcellularLocation>
</comment>
<name>A0A890V1X4_9CAUD</name>
<evidence type="ECO:0000256" key="1">
    <source>
        <dbReference type="ARBA" id="ARBA00004147"/>
    </source>
</evidence>
<dbReference type="Pfam" id="PF13479">
    <property type="entry name" value="AAA_24"/>
    <property type="match status" value="1"/>
</dbReference>
<dbReference type="KEGG" id="vg:80020111"/>
<evidence type="ECO:0000256" key="3">
    <source>
        <dbReference type="SAM" id="MobiDB-lite"/>
    </source>
</evidence>
<accession>A0A890V1X4</accession>
<feature type="compositionally biased region" description="Acidic residues" evidence="3">
    <location>
        <begin position="285"/>
        <end position="301"/>
    </location>
</feature>
<dbReference type="GeneID" id="80020111"/>
<protein>
    <submittedName>
        <fullName evidence="4">AAA-ATPase</fullName>
    </submittedName>
</protein>
<evidence type="ECO:0000256" key="2">
    <source>
        <dbReference type="ARBA" id="ARBA00022562"/>
    </source>
</evidence>
<reference evidence="4" key="1">
    <citation type="submission" date="2021-01" db="EMBL/GenBank/DDBJ databases">
        <authorList>
            <person name="Weegman M.K."/>
            <person name="Spring A.S."/>
            <person name="Bonilla J.A."/>
            <person name="Klyczek K."/>
            <person name="Garlena R.A."/>
            <person name="Russell D.A."/>
            <person name="Pope W.H."/>
            <person name="Jacobs-Sera D."/>
            <person name="Hatfull G.F."/>
        </authorList>
    </citation>
    <scope>NUCLEOTIDE SEQUENCE</scope>
</reference>
<dbReference type="Gene3D" id="3.40.50.300">
    <property type="entry name" value="P-loop containing nucleotide triphosphate hydrolases"/>
    <property type="match status" value="1"/>
</dbReference>
<keyword evidence="5" id="KW-1185">Reference proteome</keyword>
<sequence length="301" mass="33771">MAGNTPKQRLKTVLDRMVDMDHQEIPKDYVGLHYGGKGTRKTVTSMGLAQKLRGDGRILFVDSSDGWVSLDNFPKLKQGTDYLRVDDPAELMVIARALLNQEKGFEDVSVVVLDEISSWYNDALNSYIRETHGVDEDQPLPKAEWNDYGPPQAAIFNAIKTFHKVPDLHLIMISHEQSRAIKGDKNAERIEPALGSKLSQNIGQIAHVVARFESRLVRNQETKKQEYTTEIQVQPTRYVDSKTRIGGMPVKLDAVPFVKDVAAWVNDTERMVSDTAAAEAQVASEDPEEDDEDFEVGDDED</sequence>
<dbReference type="RefSeq" id="YP_010755457.1">
    <property type="nucleotide sequence ID" value="NC_073470.1"/>
</dbReference>
<evidence type="ECO:0000313" key="5">
    <source>
        <dbReference type="Proteomes" id="UP000654052"/>
    </source>
</evidence>
<feature type="region of interest" description="Disordered" evidence="3">
    <location>
        <begin position="275"/>
        <end position="301"/>
    </location>
</feature>
<dbReference type="SUPFAM" id="SSF52540">
    <property type="entry name" value="P-loop containing nucleoside triphosphate hydrolases"/>
    <property type="match status" value="1"/>
</dbReference>
<gene>
    <name evidence="4" type="primary">47</name>
    <name evidence="4" type="ORF">SEA_SHOCKER_47</name>
</gene>
<evidence type="ECO:0000313" key="4">
    <source>
        <dbReference type="EMBL" id="QRI45101.1"/>
    </source>
</evidence>